<dbReference type="GO" id="GO:0015031">
    <property type="term" value="P:protein transport"/>
    <property type="evidence" value="ECO:0007669"/>
    <property type="project" value="UniProtKB-KW"/>
</dbReference>
<dbReference type="PANTHER" id="PTHR33446:SF2">
    <property type="entry name" value="PROTEIN TONB"/>
    <property type="match status" value="1"/>
</dbReference>
<evidence type="ECO:0000259" key="11">
    <source>
        <dbReference type="PROSITE" id="PS52015"/>
    </source>
</evidence>
<dbReference type="GO" id="GO:0055085">
    <property type="term" value="P:transmembrane transport"/>
    <property type="evidence" value="ECO:0007669"/>
    <property type="project" value="InterPro"/>
</dbReference>
<keyword evidence="13" id="KW-1185">Reference proteome</keyword>
<dbReference type="GO" id="GO:0031992">
    <property type="term" value="F:energy transducer activity"/>
    <property type="evidence" value="ECO:0007669"/>
    <property type="project" value="TreeGrafter"/>
</dbReference>
<evidence type="ECO:0000256" key="4">
    <source>
        <dbReference type="ARBA" id="ARBA00022475"/>
    </source>
</evidence>
<dbReference type="NCBIfam" id="TIGR01352">
    <property type="entry name" value="tonB_Cterm"/>
    <property type="match status" value="1"/>
</dbReference>
<dbReference type="Gene3D" id="2.170.130.10">
    <property type="entry name" value="TonB-dependent receptor, plug domain"/>
    <property type="match status" value="4"/>
</dbReference>
<dbReference type="CDD" id="cd07341">
    <property type="entry name" value="M56_BlaR1_MecR1_like"/>
    <property type="match status" value="1"/>
</dbReference>
<evidence type="ECO:0000313" key="13">
    <source>
        <dbReference type="Proteomes" id="UP001193389"/>
    </source>
</evidence>
<comment type="subcellular location">
    <subcellularLocation>
        <location evidence="1">Cell inner membrane</location>
        <topology evidence="1">Single-pass membrane protein</topology>
        <orientation evidence="1">Periplasmic side</orientation>
    </subcellularLocation>
</comment>
<feature type="transmembrane region" description="Helical" evidence="10">
    <location>
        <begin position="37"/>
        <end position="56"/>
    </location>
</feature>
<feature type="transmembrane region" description="Helical" evidence="10">
    <location>
        <begin position="6"/>
        <end position="25"/>
    </location>
</feature>
<proteinExistence type="inferred from homology"/>
<dbReference type="PANTHER" id="PTHR33446">
    <property type="entry name" value="PROTEIN TONB-RELATED"/>
    <property type="match status" value="1"/>
</dbReference>
<evidence type="ECO:0000256" key="3">
    <source>
        <dbReference type="ARBA" id="ARBA00022448"/>
    </source>
</evidence>
<keyword evidence="5" id="KW-0997">Cell inner membrane</keyword>
<dbReference type="EMBL" id="AP018694">
    <property type="protein sequence ID" value="BBE16661.1"/>
    <property type="molecule type" value="Genomic_DNA"/>
</dbReference>
<dbReference type="InterPro" id="IPR008756">
    <property type="entry name" value="Peptidase_M56"/>
</dbReference>
<reference evidence="12" key="1">
    <citation type="journal article" date="2020" name="Int. J. Syst. Evol. Microbiol.">
        <title>Aquipluma nitroreducens gen. nov. sp. nov., a novel facultatively anaerobic bacterium isolated from a freshwater lake.</title>
        <authorList>
            <person name="Watanabe M."/>
            <person name="Kojima H."/>
            <person name="Fukui M."/>
        </authorList>
    </citation>
    <scope>NUCLEOTIDE SEQUENCE</scope>
    <source>
        <strain evidence="12">MeG22</strain>
    </source>
</reference>
<dbReference type="SUPFAM" id="SSF49464">
    <property type="entry name" value="Carboxypeptidase regulatory domain-like"/>
    <property type="match status" value="1"/>
</dbReference>
<dbReference type="SUPFAM" id="SSF74653">
    <property type="entry name" value="TolA/TonB C-terminal domain"/>
    <property type="match status" value="1"/>
</dbReference>
<dbReference type="Proteomes" id="UP001193389">
    <property type="component" value="Chromosome"/>
</dbReference>
<feature type="transmembrane region" description="Helical" evidence="10">
    <location>
        <begin position="88"/>
        <end position="105"/>
    </location>
</feature>
<dbReference type="PROSITE" id="PS52015">
    <property type="entry name" value="TONB_CTD"/>
    <property type="match status" value="1"/>
</dbReference>
<dbReference type="InterPro" id="IPR037066">
    <property type="entry name" value="Plug_dom_sf"/>
</dbReference>
<evidence type="ECO:0000256" key="10">
    <source>
        <dbReference type="SAM" id="Phobius"/>
    </source>
</evidence>
<dbReference type="InterPro" id="IPR006260">
    <property type="entry name" value="TonB/TolA_C"/>
</dbReference>
<evidence type="ECO:0000313" key="12">
    <source>
        <dbReference type="EMBL" id="BBE16661.1"/>
    </source>
</evidence>
<organism evidence="12 13">
    <name type="scientific">Aquipluma nitroreducens</name>
    <dbReference type="NCBI Taxonomy" id="2010828"/>
    <lineage>
        <taxon>Bacteria</taxon>
        <taxon>Pseudomonadati</taxon>
        <taxon>Bacteroidota</taxon>
        <taxon>Bacteroidia</taxon>
        <taxon>Marinilabiliales</taxon>
        <taxon>Prolixibacteraceae</taxon>
        <taxon>Aquipluma</taxon>
    </lineage>
</organism>
<dbReference type="RefSeq" id="WP_318349715.1">
    <property type="nucleotide sequence ID" value="NZ_AP018694.1"/>
</dbReference>
<keyword evidence="8 10" id="KW-1133">Transmembrane helix</keyword>
<keyword evidence="4" id="KW-1003">Cell membrane</keyword>
<evidence type="ECO:0000256" key="2">
    <source>
        <dbReference type="ARBA" id="ARBA00006555"/>
    </source>
</evidence>
<keyword evidence="7" id="KW-0653">Protein transport</keyword>
<name>A0A5K7S521_9BACT</name>
<keyword evidence="3" id="KW-0813">Transport</keyword>
<evidence type="ECO:0000256" key="5">
    <source>
        <dbReference type="ARBA" id="ARBA00022519"/>
    </source>
</evidence>
<evidence type="ECO:0000256" key="9">
    <source>
        <dbReference type="ARBA" id="ARBA00023136"/>
    </source>
</evidence>
<keyword evidence="6 10" id="KW-0812">Transmembrane</keyword>
<dbReference type="InterPro" id="IPR008969">
    <property type="entry name" value="CarboxyPept-like_regulatory"/>
</dbReference>
<feature type="transmembrane region" description="Helical" evidence="10">
    <location>
        <begin position="262"/>
        <end position="279"/>
    </location>
</feature>
<dbReference type="InterPro" id="IPR037682">
    <property type="entry name" value="TonB_C"/>
</dbReference>
<keyword evidence="9 10" id="KW-0472">Membrane</keyword>
<dbReference type="GO" id="GO:0098797">
    <property type="term" value="C:plasma membrane protein complex"/>
    <property type="evidence" value="ECO:0007669"/>
    <property type="project" value="TreeGrafter"/>
</dbReference>
<dbReference type="Pfam" id="PF13715">
    <property type="entry name" value="CarbopepD_reg_2"/>
    <property type="match status" value="1"/>
</dbReference>
<dbReference type="KEGG" id="anf:AQPE_0801"/>
<sequence length="796" mass="88599">METFALYLIKSTVWLTGFFLIYIAFLRNERFFVLNRIYLVSGILVSIIFPLFTWHYTVIFPVTPTAEVLEPQVVGVTPVSDSFPIQNLLLYFYLTGALYLIFRLIKQTIAVWKVIRNSETHHFNSIKLIRTDRYPASFSFFSFVFVNPSIDEPETSEIVNHEQEHIRQQHWMDLLLFEILRTMHWFNPVSWLYGHLIRQNHEYLADERALQRSSNPAIYRAALLNQMFGGPVISLANSFNYSLNKKRFNMMKQITYSPFRKLKLLLVLPLIAGVFYAFATPEYKLIEAPQSSTIQENATQSSFKTVKGKVINENGKPLKSTSIVVSGSTFGTMPDENGNFELQMLERSSLVFSFVGFETQVVKPDFTKEMVITMKPAIISIDAVGNAASKSEKAPNPSLVFIDGKKSTMAKMNQIDPAKIENVNVLKDKKAIEKYGKKGKNGVILITLKNDDPTKTIKLQSNSPLNFGDANIFGMQPLIIVDGVVSKTQNANNIPPETIESISVLKDESATKVYGDKGKNGVILITTKKGASASQNTPIDVKVTGYANDQNENTSTNNGVKIRSAGTSGTGNTPIIYKDGLLLENTKLEDIDPKTIESMSVLKDEMAIKKYGEKGKNGVIEITTTEKPLYVVDGTIMKGNNLEDIDPNTIGSIDVLKGETATKLYGDQGKNGVVSIHLKKEKEVFVIVEELPSFPGGIDELKAFVTANLKYPAYALEKGIQGPVTVGFTVAEDGSVTDAKIKSGVDLSLCQEALRIVNSMPKWNPGTQRGMPVSVKYEMPINFTYPADYHPKAGKN</sequence>
<dbReference type="Pfam" id="PF05569">
    <property type="entry name" value="Peptidase_M56"/>
    <property type="match status" value="1"/>
</dbReference>
<evidence type="ECO:0000256" key="1">
    <source>
        <dbReference type="ARBA" id="ARBA00004383"/>
    </source>
</evidence>
<dbReference type="SUPFAM" id="SSF56935">
    <property type="entry name" value="Porins"/>
    <property type="match status" value="3"/>
</dbReference>
<protein>
    <submittedName>
        <fullName evidence="12">Regulatory sensor-transducer, BlaR1/MecR1 family</fullName>
    </submittedName>
</protein>
<evidence type="ECO:0000256" key="6">
    <source>
        <dbReference type="ARBA" id="ARBA00022692"/>
    </source>
</evidence>
<dbReference type="Pfam" id="PF03544">
    <property type="entry name" value="TonB_C"/>
    <property type="match status" value="1"/>
</dbReference>
<dbReference type="Gene3D" id="3.30.1150.10">
    <property type="match status" value="1"/>
</dbReference>
<comment type="similarity">
    <text evidence="2">Belongs to the TonB family.</text>
</comment>
<dbReference type="AlphaFoldDB" id="A0A5K7S521"/>
<accession>A0A5K7S521</accession>
<dbReference type="InterPro" id="IPR051045">
    <property type="entry name" value="TonB-dependent_transducer"/>
</dbReference>
<gene>
    <name evidence="12" type="ORF">AQPE_0801</name>
</gene>
<feature type="domain" description="TonB C-terminal" evidence="11">
    <location>
        <begin position="696"/>
        <end position="792"/>
    </location>
</feature>
<evidence type="ECO:0000256" key="7">
    <source>
        <dbReference type="ARBA" id="ARBA00022927"/>
    </source>
</evidence>
<evidence type="ECO:0000256" key="8">
    <source>
        <dbReference type="ARBA" id="ARBA00022989"/>
    </source>
</evidence>
<dbReference type="Pfam" id="PF07715">
    <property type="entry name" value="Plug"/>
    <property type="match status" value="1"/>
</dbReference>
<dbReference type="InterPro" id="IPR012910">
    <property type="entry name" value="Plug_dom"/>
</dbReference>